<organism evidence="2 3">
    <name type="scientific">Lophiostoma macrostomum CBS 122681</name>
    <dbReference type="NCBI Taxonomy" id="1314788"/>
    <lineage>
        <taxon>Eukaryota</taxon>
        <taxon>Fungi</taxon>
        <taxon>Dikarya</taxon>
        <taxon>Ascomycota</taxon>
        <taxon>Pezizomycotina</taxon>
        <taxon>Dothideomycetes</taxon>
        <taxon>Pleosporomycetidae</taxon>
        <taxon>Pleosporales</taxon>
        <taxon>Lophiostomataceae</taxon>
        <taxon>Lophiostoma</taxon>
    </lineage>
</organism>
<feature type="compositionally biased region" description="Basic and acidic residues" evidence="1">
    <location>
        <begin position="52"/>
        <end position="63"/>
    </location>
</feature>
<dbReference type="AlphaFoldDB" id="A0A6A6T574"/>
<dbReference type="EMBL" id="MU004377">
    <property type="protein sequence ID" value="KAF2653684.1"/>
    <property type="molecule type" value="Genomic_DNA"/>
</dbReference>
<feature type="compositionally biased region" description="Polar residues" evidence="1">
    <location>
        <begin position="39"/>
        <end position="48"/>
    </location>
</feature>
<dbReference type="Proteomes" id="UP000799324">
    <property type="component" value="Unassembled WGS sequence"/>
</dbReference>
<protein>
    <submittedName>
        <fullName evidence="2">Uncharacterized protein</fullName>
    </submittedName>
</protein>
<keyword evidence="3" id="KW-1185">Reference proteome</keyword>
<accession>A0A6A6T574</accession>
<reference evidence="2" key="1">
    <citation type="journal article" date="2020" name="Stud. Mycol.">
        <title>101 Dothideomycetes genomes: a test case for predicting lifestyles and emergence of pathogens.</title>
        <authorList>
            <person name="Haridas S."/>
            <person name="Albert R."/>
            <person name="Binder M."/>
            <person name="Bloem J."/>
            <person name="Labutti K."/>
            <person name="Salamov A."/>
            <person name="Andreopoulos B."/>
            <person name="Baker S."/>
            <person name="Barry K."/>
            <person name="Bills G."/>
            <person name="Bluhm B."/>
            <person name="Cannon C."/>
            <person name="Castanera R."/>
            <person name="Culley D."/>
            <person name="Daum C."/>
            <person name="Ezra D."/>
            <person name="Gonzalez J."/>
            <person name="Henrissat B."/>
            <person name="Kuo A."/>
            <person name="Liang C."/>
            <person name="Lipzen A."/>
            <person name="Lutzoni F."/>
            <person name="Magnuson J."/>
            <person name="Mondo S."/>
            <person name="Nolan M."/>
            <person name="Ohm R."/>
            <person name="Pangilinan J."/>
            <person name="Park H.-J."/>
            <person name="Ramirez L."/>
            <person name="Alfaro M."/>
            <person name="Sun H."/>
            <person name="Tritt A."/>
            <person name="Yoshinaga Y."/>
            <person name="Zwiers L.-H."/>
            <person name="Turgeon B."/>
            <person name="Goodwin S."/>
            <person name="Spatafora J."/>
            <person name="Crous P."/>
            <person name="Grigoriev I."/>
        </authorList>
    </citation>
    <scope>NUCLEOTIDE SEQUENCE</scope>
    <source>
        <strain evidence="2">CBS 122681</strain>
    </source>
</reference>
<evidence type="ECO:0000313" key="2">
    <source>
        <dbReference type="EMBL" id="KAF2653684.1"/>
    </source>
</evidence>
<name>A0A6A6T574_9PLEO</name>
<gene>
    <name evidence="2" type="ORF">K491DRAFT_694517</name>
</gene>
<feature type="region of interest" description="Disordered" evidence="1">
    <location>
        <begin position="38"/>
        <end position="63"/>
    </location>
</feature>
<evidence type="ECO:0000313" key="3">
    <source>
        <dbReference type="Proteomes" id="UP000799324"/>
    </source>
</evidence>
<evidence type="ECO:0000256" key="1">
    <source>
        <dbReference type="SAM" id="MobiDB-lite"/>
    </source>
</evidence>
<sequence>MHTVLQRFDSWSVGPSDDALFACGRVSPDSVSHFFASRVPTQSTSSPLSRHHTSDRDDYLEPP</sequence>
<proteinExistence type="predicted"/>